<keyword evidence="3" id="KW-0732">Signal</keyword>
<feature type="signal peptide" evidence="3">
    <location>
        <begin position="1"/>
        <end position="27"/>
    </location>
</feature>
<protein>
    <submittedName>
        <fullName evidence="4">Uncharacterized protein</fullName>
    </submittedName>
</protein>
<feature type="compositionally biased region" description="Basic and acidic residues" evidence="1">
    <location>
        <begin position="138"/>
        <end position="148"/>
    </location>
</feature>
<dbReference type="EMBL" id="MU826385">
    <property type="protein sequence ID" value="KAJ7376968.1"/>
    <property type="molecule type" value="Genomic_DNA"/>
</dbReference>
<evidence type="ECO:0000313" key="4">
    <source>
        <dbReference type="EMBL" id="KAJ7376968.1"/>
    </source>
</evidence>
<keyword evidence="2" id="KW-0472">Membrane</keyword>
<sequence>MGSGQSGSTFLKLLTCVSLSTLCCVQGQKRKSPNQEKSLSTAFVDNLSSTTHSELPQNSGQLHGGIIAFILLGCIMFLVLLGLFLTVVYLRKRNSEQDPLKWEKNFEESMGSFEMLDPREMDKLSVPTGRSGRADMNLSRKREQESIV</sequence>
<feature type="chain" id="PRO_5040740236" evidence="3">
    <location>
        <begin position="28"/>
        <end position="148"/>
    </location>
</feature>
<accession>A0A9W9Z851</accession>
<name>A0A9W9Z851_9CNID</name>
<evidence type="ECO:0000256" key="1">
    <source>
        <dbReference type="SAM" id="MobiDB-lite"/>
    </source>
</evidence>
<keyword evidence="2" id="KW-0812">Transmembrane</keyword>
<dbReference type="Proteomes" id="UP001163046">
    <property type="component" value="Unassembled WGS sequence"/>
</dbReference>
<feature type="region of interest" description="Disordered" evidence="1">
    <location>
        <begin position="124"/>
        <end position="148"/>
    </location>
</feature>
<organism evidence="4 5">
    <name type="scientific">Desmophyllum pertusum</name>
    <dbReference type="NCBI Taxonomy" id="174260"/>
    <lineage>
        <taxon>Eukaryota</taxon>
        <taxon>Metazoa</taxon>
        <taxon>Cnidaria</taxon>
        <taxon>Anthozoa</taxon>
        <taxon>Hexacorallia</taxon>
        <taxon>Scleractinia</taxon>
        <taxon>Caryophylliina</taxon>
        <taxon>Caryophylliidae</taxon>
        <taxon>Desmophyllum</taxon>
    </lineage>
</organism>
<reference evidence="4" key="1">
    <citation type="submission" date="2023-01" db="EMBL/GenBank/DDBJ databases">
        <title>Genome assembly of the deep-sea coral Lophelia pertusa.</title>
        <authorList>
            <person name="Herrera S."/>
            <person name="Cordes E."/>
        </authorList>
    </citation>
    <scope>NUCLEOTIDE SEQUENCE</scope>
    <source>
        <strain evidence="4">USNM1676648</strain>
        <tissue evidence="4">Polyp</tissue>
    </source>
</reference>
<comment type="caution">
    <text evidence="4">The sequence shown here is derived from an EMBL/GenBank/DDBJ whole genome shotgun (WGS) entry which is preliminary data.</text>
</comment>
<gene>
    <name evidence="4" type="ORF">OS493_031240</name>
</gene>
<evidence type="ECO:0000313" key="5">
    <source>
        <dbReference type="Proteomes" id="UP001163046"/>
    </source>
</evidence>
<evidence type="ECO:0000256" key="2">
    <source>
        <dbReference type="SAM" id="Phobius"/>
    </source>
</evidence>
<proteinExistence type="predicted"/>
<feature type="transmembrane region" description="Helical" evidence="2">
    <location>
        <begin position="66"/>
        <end position="90"/>
    </location>
</feature>
<keyword evidence="2" id="KW-1133">Transmembrane helix</keyword>
<evidence type="ECO:0000256" key="3">
    <source>
        <dbReference type="SAM" id="SignalP"/>
    </source>
</evidence>
<dbReference type="AlphaFoldDB" id="A0A9W9Z851"/>
<keyword evidence="5" id="KW-1185">Reference proteome</keyword>